<dbReference type="Pfam" id="PF08477">
    <property type="entry name" value="Roc"/>
    <property type="match status" value="1"/>
</dbReference>
<dbReference type="SUPFAM" id="SSF52540">
    <property type="entry name" value="P-loop containing nucleoside triphosphate hydrolases"/>
    <property type="match status" value="1"/>
</dbReference>
<evidence type="ECO:0008006" key="4">
    <source>
        <dbReference type="Google" id="ProtNLM"/>
    </source>
</evidence>
<gene>
    <name evidence="2" type="ORF">AXG93_2465s1020</name>
</gene>
<dbReference type="Gene3D" id="3.40.50.300">
    <property type="entry name" value="P-loop containing nucleotide triphosphate hydrolases"/>
    <property type="match status" value="1"/>
</dbReference>
<evidence type="ECO:0000313" key="3">
    <source>
        <dbReference type="Proteomes" id="UP000077202"/>
    </source>
</evidence>
<name>A0A176W1A3_MARPO</name>
<keyword evidence="3" id="KW-1185">Reference proteome</keyword>
<dbReference type="Gene3D" id="3.80.10.10">
    <property type="entry name" value="Ribonuclease Inhibitor"/>
    <property type="match status" value="1"/>
</dbReference>
<accession>A0A176W1A3</accession>
<dbReference type="InterPro" id="IPR032675">
    <property type="entry name" value="LRR_dom_sf"/>
</dbReference>
<protein>
    <recommendedName>
        <fullName evidence="4">C-terminal of Roc (COR) domain-containing protein</fullName>
    </recommendedName>
</protein>
<dbReference type="SUPFAM" id="SSF52047">
    <property type="entry name" value="RNI-like"/>
    <property type="match status" value="1"/>
</dbReference>
<evidence type="ECO:0000313" key="2">
    <source>
        <dbReference type="EMBL" id="OAE26844.1"/>
    </source>
</evidence>
<organism evidence="2 3">
    <name type="scientific">Marchantia polymorpha subsp. ruderalis</name>
    <dbReference type="NCBI Taxonomy" id="1480154"/>
    <lineage>
        <taxon>Eukaryota</taxon>
        <taxon>Viridiplantae</taxon>
        <taxon>Streptophyta</taxon>
        <taxon>Embryophyta</taxon>
        <taxon>Marchantiophyta</taxon>
        <taxon>Marchantiopsida</taxon>
        <taxon>Marchantiidae</taxon>
        <taxon>Marchantiales</taxon>
        <taxon>Marchantiaceae</taxon>
        <taxon>Marchantia</taxon>
    </lineage>
</organism>
<comment type="caution">
    <text evidence="2">The sequence shown here is derived from an EMBL/GenBank/DDBJ whole genome shotgun (WGS) entry which is preliminary data.</text>
</comment>
<dbReference type="PANTHER" id="PTHR47679">
    <property type="entry name" value="PROTEIN TORNADO 1"/>
    <property type="match status" value="1"/>
</dbReference>
<dbReference type="AlphaFoldDB" id="A0A176W1A3"/>
<dbReference type="PANTHER" id="PTHR47679:SF1">
    <property type="entry name" value="PROTEIN TORNADO 1"/>
    <property type="match status" value="1"/>
</dbReference>
<dbReference type="Proteomes" id="UP000077202">
    <property type="component" value="Unassembled WGS sequence"/>
</dbReference>
<feature type="region of interest" description="Disordered" evidence="1">
    <location>
        <begin position="787"/>
        <end position="811"/>
    </location>
</feature>
<evidence type="ECO:0000256" key="1">
    <source>
        <dbReference type="SAM" id="MobiDB-lite"/>
    </source>
</evidence>
<proteinExistence type="predicted"/>
<sequence length="811" mass="91871">MDEETFGIVSQALIHSSSLKALNLIDFSSWGAALLLKALARDDGNRSIEILQLWRMDRLKDCIVQLLTSNPSLKEVTFTYLDMRPEEWHQLGEVSRDSAIESVRFLRLIGGPCSNPVIDWKSIEALAWGASSDVKDAKLGLSLSISNDHDEWMLSLNLLGRVLRGEIKSLKSLQLSAHSLRTSGTNQDRMGSILSMNGKSGETSVLKSLILFGSEDLLKGVWKDLLRCLRGNTSLTHLKLVAAEEADSNLHLPESKLDEEALRDLMGLLQVNLTLEEIDVSETSWAKHGKAAKIKESLKQNRNRAVYMSVFREAKLTFGAAKAGRLFLCGSPRAGKTQLRRTLMSVIQGRRWLASKWNKFRTKGIEVEFLQNDKDMQISVWDLAGQWIFRTLQNVLFPQTNHFCVFLFVYSPFCKKTSSNKPDSCFRTELEEWLRFISSSTKVTGHHLPQVIVVISHKDKTRYPSLTWARSIVEELTKRFANFVDLRQEFFHVDARNNKQVIPLKSHVFKIFEKLLSDESPQIPHLCFQLTSLLVKNIKKSRSRPLWPSEEFYAFCAPSLAQHIPSSAFHSTDHSRIMDSIISYLNDVGSIIYIPNLDFIIVDPNWLTNTFLGELIALGQHFQADDSESADDTMSSEPYTSRDGFVSESVFAGLIEEFLAKHPHVQEGVDEKVLEDILINLDLCFKLEDPSQYFIPSFIPEHASTEEQKPQELAWETRDETSQFVGIRIQCQDTRRMSLTAAFFPCFQVGGSAIRDEAYRPGVDIILRIIQRLSRGGVSARCNPNTLRGDADSESSQRSHFDPEAQIKLHS</sequence>
<reference evidence="2" key="1">
    <citation type="submission" date="2016-03" db="EMBL/GenBank/DDBJ databases">
        <title>Mechanisms controlling the formation of the plant cell surface in tip-growing cells are functionally conserved among land plants.</title>
        <authorList>
            <person name="Honkanen S."/>
            <person name="Jones V.A."/>
            <person name="Morieri G."/>
            <person name="Champion C."/>
            <person name="Hetherington A.J."/>
            <person name="Kelly S."/>
            <person name="Saint-Marcoux D."/>
            <person name="Proust H."/>
            <person name="Prescott H."/>
            <person name="Dolan L."/>
        </authorList>
    </citation>
    <scope>NUCLEOTIDE SEQUENCE [LARGE SCALE GENOMIC DNA]</scope>
    <source>
        <tissue evidence="2">Whole gametophyte</tissue>
    </source>
</reference>
<feature type="compositionally biased region" description="Basic and acidic residues" evidence="1">
    <location>
        <begin position="789"/>
        <end position="811"/>
    </location>
</feature>
<dbReference type="InterPro" id="IPR027417">
    <property type="entry name" value="P-loop_NTPase"/>
</dbReference>
<dbReference type="EMBL" id="LVLJ01002083">
    <property type="protein sequence ID" value="OAE26844.1"/>
    <property type="molecule type" value="Genomic_DNA"/>
</dbReference>